<accession>A0ABD5IYQ8</accession>
<evidence type="ECO:0000313" key="1">
    <source>
        <dbReference type="EMBL" id="MED5052978.1"/>
    </source>
</evidence>
<comment type="caution">
    <text evidence="1">The sequence shown here is derived from an EMBL/GenBank/DDBJ whole genome shotgun (WGS) entry which is preliminary data.</text>
</comment>
<evidence type="ECO:0000313" key="2">
    <source>
        <dbReference type="Proteomes" id="UP001339962"/>
    </source>
</evidence>
<organism evidence="1 2">
    <name type="scientific">Anoxybacteroides rupiense</name>
    <dbReference type="NCBI Taxonomy" id="311460"/>
    <lineage>
        <taxon>Bacteria</taxon>
        <taxon>Bacillati</taxon>
        <taxon>Bacillota</taxon>
        <taxon>Bacilli</taxon>
        <taxon>Bacillales</taxon>
        <taxon>Anoxybacillaceae</taxon>
        <taxon>Anoxybacteroides</taxon>
    </lineage>
</organism>
<dbReference type="Proteomes" id="UP001339962">
    <property type="component" value="Unassembled WGS sequence"/>
</dbReference>
<gene>
    <name evidence="1" type="ORF">P9850_14310</name>
</gene>
<reference evidence="1 2" key="1">
    <citation type="submission" date="2023-03" db="EMBL/GenBank/DDBJ databases">
        <title>Bacillus Genome Sequencing.</title>
        <authorList>
            <person name="Dunlap C."/>
        </authorList>
    </citation>
    <scope>NUCLEOTIDE SEQUENCE [LARGE SCALE GENOMIC DNA]</scope>
    <source>
        <strain evidence="1 2">NRS-38</strain>
    </source>
</reference>
<dbReference type="AlphaFoldDB" id="A0ABD5IYQ8"/>
<sequence>MLGQPALEALKEIEPHSLVLNKNVAIFSKWNGQFVYPLYHPSPQAIKTGIRPFEQQRTDFKQ</sequence>
<proteinExistence type="predicted"/>
<name>A0ABD5IYQ8_9BACL</name>
<dbReference type="RefSeq" id="WP_328219233.1">
    <property type="nucleotide sequence ID" value="NZ_JARTLI010000037.1"/>
</dbReference>
<evidence type="ECO:0008006" key="3">
    <source>
        <dbReference type="Google" id="ProtNLM"/>
    </source>
</evidence>
<protein>
    <recommendedName>
        <fullName evidence="3">Uracil-DNA glycosylase</fullName>
    </recommendedName>
</protein>
<dbReference type="EMBL" id="JARTLI010000037">
    <property type="protein sequence ID" value="MED5052978.1"/>
    <property type="molecule type" value="Genomic_DNA"/>
</dbReference>